<evidence type="ECO:0000313" key="1">
    <source>
        <dbReference type="EMBL" id="GFA59128.1"/>
    </source>
</evidence>
<organism evidence="1">
    <name type="scientific">Tanacetum cinerariifolium</name>
    <name type="common">Dalmatian daisy</name>
    <name type="synonym">Chrysanthemum cinerariifolium</name>
    <dbReference type="NCBI Taxonomy" id="118510"/>
    <lineage>
        <taxon>Eukaryota</taxon>
        <taxon>Viridiplantae</taxon>
        <taxon>Streptophyta</taxon>
        <taxon>Embryophyta</taxon>
        <taxon>Tracheophyta</taxon>
        <taxon>Spermatophyta</taxon>
        <taxon>Magnoliopsida</taxon>
        <taxon>eudicotyledons</taxon>
        <taxon>Gunneridae</taxon>
        <taxon>Pentapetalae</taxon>
        <taxon>asterids</taxon>
        <taxon>campanulids</taxon>
        <taxon>Asterales</taxon>
        <taxon>Asteraceae</taxon>
        <taxon>Asteroideae</taxon>
        <taxon>Anthemideae</taxon>
        <taxon>Anthemidinae</taxon>
        <taxon>Tanacetum</taxon>
    </lineage>
</organism>
<name>A0A699JX50_TANCI</name>
<protein>
    <submittedName>
        <fullName evidence="1">Uncharacterized protein</fullName>
    </submittedName>
</protein>
<accession>A0A699JX50</accession>
<proteinExistence type="predicted"/>
<dbReference type="AlphaFoldDB" id="A0A699JX50"/>
<dbReference type="EMBL" id="BKCJ010451198">
    <property type="protein sequence ID" value="GFA59128.1"/>
    <property type="molecule type" value="Genomic_DNA"/>
</dbReference>
<sequence length="66" mass="7532">MGNKNTHVASVVDQTNKRVRFGVSKHANNGDVNDVNEEEFNRLKLEELANEKLSDFEENDLLCEQV</sequence>
<reference evidence="1" key="1">
    <citation type="journal article" date="2019" name="Sci. Rep.">
        <title>Draft genome of Tanacetum cinerariifolium, the natural source of mosquito coil.</title>
        <authorList>
            <person name="Yamashiro T."/>
            <person name="Shiraishi A."/>
            <person name="Satake H."/>
            <person name="Nakayama K."/>
        </authorList>
    </citation>
    <scope>NUCLEOTIDE SEQUENCE</scope>
</reference>
<comment type="caution">
    <text evidence="1">The sequence shown here is derived from an EMBL/GenBank/DDBJ whole genome shotgun (WGS) entry which is preliminary data.</text>
</comment>
<gene>
    <name evidence="1" type="ORF">Tci_631100</name>
</gene>